<keyword evidence="12" id="KW-1185">Reference proteome</keyword>
<gene>
    <name evidence="11" type="ORF">GMB86_09040</name>
</gene>
<dbReference type="GO" id="GO:0005886">
    <property type="term" value="C:plasma membrane"/>
    <property type="evidence" value="ECO:0007669"/>
    <property type="project" value="UniProtKB-SubCell"/>
</dbReference>
<dbReference type="AlphaFoldDB" id="A0A6N8CPV8"/>
<feature type="domain" description="Polysaccharide chain length determinant N-terminal" evidence="9">
    <location>
        <begin position="3"/>
        <end position="94"/>
    </location>
</feature>
<dbReference type="InterPro" id="IPR027417">
    <property type="entry name" value="P-loop_NTPase"/>
</dbReference>
<evidence type="ECO:0000256" key="5">
    <source>
        <dbReference type="ARBA" id="ARBA00022989"/>
    </source>
</evidence>
<dbReference type="Gene3D" id="3.40.50.300">
    <property type="entry name" value="P-loop containing nucleotide triphosphate hydrolases"/>
    <property type="match status" value="1"/>
</dbReference>
<sequence>MEETISLKEIFATLKKRLLLIITITLLATIISAIFTFFFITPQYSASTQILVNQQSSKDSLYNQNAVQTNVQLVNTYSGIVKSPIILNQVIKDLNLDYSAEALQSMISVETVQNAQYFNVTVKNTDPAEAVQIANKTASIFKTQIKKIMKVDNVTVLSKANLASSENPVSPNPKMNMAIAFVVGLMISVGLAFLLEYLDNTVKTEDDLEKLLGLPVLGTISEISADQHHVKKTSHAAHTQARGDHLEA</sequence>
<dbReference type="InterPro" id="IPR050445">
    <property type="entry name" value="Bact_polysacc_biosynth/exp"/>
</dbReference>
<evidence type="ECO:0000259" key="9">
    <source>
        <dbReference type="Pfam" id="PF02706"/>
    </source>
</evidence>
<name>A0A6N8CPV8_9BACI</name>
<evidence type="ECO:0000256" key="2">
    <source>
        <dbReference type="ARBA" id="ARBA00006683"/>
    </source>
</evidence>
<dbReference type="Pfam" id="PF13807">
    <property type="entry name" value="GNVR"/>
    <property type="match status" value="1"/>
</dbReference>
<accession>A0A6N8CPV8</accession>
<protein>
    <submittedName>
        <fullName evidence="11">Capsule biosynthesis protein</fullName>
    </submittedName>
</protein>
<dbReference type="PANTHER" id="PTHR32309:SF13">
    <property type="entry name" value="FERRIC ENTEROBACTIN TRANSPORT PROTEIN FEPE"/>
    <property type="match status" value="1"/>
</dbReference>
<dbReference type="InterPro" id="IPR032807">
    <property type="entry name" value="GNVR"/>
</dbReference>
<dbReference type="Pfam" id="PF02706">
    <property type="entry name" value="Wzz"/>
    <property type="match status" value="1"/>
</dbReference>
<evidence type="ECO:0000313" key="12">
    <source>
        <dbReference type="Proteomes" id="UP000440978"/>
    </source>
</evidence>
<dbReference type="GO" id="GO:0004713">
    <property type="term" value="F:protein tyrosine kinase activity"/>
    <property type="evidence" value="ECO:0007669"/>
    <property type="project" value="TreeGrafter"/>
</dbReference>
<evidence type="ECO:0000256" key="6">
    <source>
        <dbReference type="ARBA" id="ARBA00023136"/>
    </source>
</evidence>
<feature type="transmembrane region" description="Helical" evidence="8">
    <location>
        <begin position="18"/>
        <end position="40"/>
    </location>
</feature>
<feature type="region of interest" description="Disordered" evidence="7">
    <location>
        <begin position="228"/>
        <end position="248"/>
    </location>
</feature>
<proteinExistence type="inferred from homology"/>
<dbReference type="EMBL" id="WNHB01000013">
    <property type="protein sequence ID" value="MTT32152.1"/>
    <property type="molecule type" value="Genomic_DNA"/>
</dbReference>
<evidence type="ECO:0000256" key="1">
    <source>
        <dbReference type="ARBA" id="ARBA00004651"/>
    </source>
</evidence>
<feature type="transmembrane region" description="Helical" evidence="8">
    <location>
        <begin position="175"/>
        <end position="195"/>
    </location>
</feature>
<evidence type="ECO:0000256" key="8">
    <source>
        <dbReference type="SAM" id="Phobius"/>
    </source>
</evidence>
<reference evidence="11 12" key="1">
    <citation type="submission" date="2019-11" db="EMBL/GenBank/DDBJ databases">
        <title>Terrilactibacillus tamarindus sp. nov. BCM23-1 isolated from bark of Tamarindus indica.</title>
        <authorList>
            <person name="Kingkaew E."/>
            <person name="Tanasupawat S."/>
        </authorList>
    </citation>
    <scope>NUCLEOTIDE SEQUENCE [LARGE SCALE GENOMIC DNA]</scope>
    <source>
        <strain evidence="11 12">BCM23-1</strain>
    </source>
</reference>
<comment type="caution">
    <text evidence="11">The sequence shown here is derived from an EMBL/GenBank/DDBJ whole genome shotgun (WGS) entry which is preliminary data.</text>
</comment>
<dbReference type="OrthoDB" id="2360475at2"/>
<feature type="domain" description="Tyrosine-protein kinase G-rich" evidence="10">
    <location>
        <begin position="143"/>
        <end position="194"/>
    </location>
</feature>
<keyword evidence="3" id="KW-1003">Cell membrane</keyword>
<dbReference type="RefSeq" id="WP_141189616.1">
    <property type="nucleotide sequence ID" value="NZ_WNHB01000013.1"/>
</dbReference>
<comment type="subcellular location">
    <subcellularLocation>
        <location evidence="1">Cell membrane</location>
        <topology evidence="1">Multi-pass membrane protein</topology>
    </subcellularLocation>
</comment>
<evidence type="ECO:0000256" key="3">
    <source>
        <dbReference type="ARBA" id="ARBA00022475"/>
    </source>
</evidence>
<organism evidence="11 12">
    <name type="scientific">Terrilactibacillus tamarindi</name>
    <dbReference type="NCBI Taxonomy" id="2599694"/>
    <lineage>
        <taxon>Bacteria</taxon>
        <taxon>Bacillati</taxon>
        <taxon>Bacillota</taxon>
        <taxon>Bacilli</taxon>
        <taxon>Bacillales</taxon>
        <taxon>Bacillaceae</taxon>
        <taxon>Terrilactibacillus</taxon>
    </lineage>
</organism>
<evidence type="ECO:0000256" key="4">
    <source>
        <dbReference type="ARBA" id="ARBA00022692"/>
    </source>
</evidence>
<keyword evidence="6 8" id="KW-0472">Membrane</keyword>
<keyword evidence="4 8" id="KW-0812">Transmembrane</keyword>
<keyword evidence="5 8" id="KW-1133">Transmembrane helix</keyword>
<evidence type="ECO:0000313" key="11">
    <source>
        <dbReference type="EMBL" id="MTT32152.1"/>
    </source>
</evidence>
<dbReference type="Proteomes" id="UP000440978">
    <property type="component" value="Unassembled WGS sequence"/>
</dbReference>
<dbReference type="InterPro" id="IPR003856">
    <property type="entry name" value="LPS_length_determ_N"/>
</dbReference>
<dbReference type="PANTHER" id="PTHR32309">
    <property type="entry name" value="TYROSINE-PROTEIN KINASE"/>
    <property type="match status" value="1"/>
</dbReference>
<evidence type="ECO:0000259" key="10">
    <source>
        <dbReference type="Pfam" id="PF13807"/>
    </source>
</evidence>
<evidence type="ECO:0000256" key="7">
    <source>
        <dbReference type="SAM" id="MobiDB-lite"/>
    </source>
</evidence>
<comment type="similarity">
    <text evidence="2">Belongs to the CpsC/CapA family.</text>
</comment>